<evidence type="ECO:0000313" key="3">
    <source>
        <dbReference type="Ensembl" id="ENSSDAP00000027199.1"/>
    </source>
</evidence>
<dbReference type="Pfam" id="PF02841">
    <property type="entry name" value="GBP_C"/>
    <property type="match status" value="1"/>
</dbReference>
<dbReference type="Gene3D" id="1.20.1000.10">
    <property type="entry name" value="Guanylate-binding protein, C-terminal domain"/>
    <property type="match status" value="1"/>
</dbReference>
<reference evidence="3" key="1">
    <citation type="submission" date="2025-08" db="UniProtKB">
        <authorList>
            <consortium name="Ensembl"/>
        </authorList>
    </citation>
    <scope>IDENTIFICATION</scope>
</reference>
<dbReference type="InterPro" id="IPR003191">
    <property type="entry name" value="Guanylate-bd/ATL_C"/>
</dbReference>
<dbReference type="InterPro" id="IPR036543">
    <property type="entry name" value="Guanylate-bd_C_sf"/>
</dbReference>
<proteinExistence type="predicted"/>
<keyword evidence="1" id="KW-0175">Coiled coil</keyword>
<sequence>MAQRVQFPTDTLQELLEVHAACEREAIEVFMEHSFKDDKLEFQKKLMVITLKREKKALLLQNEEISVNCCEARLKQLSGPLMRSISRGAFSVPGGHRLYLEAKKKVELQYNLGSRKGVKANEVLQSFLQSQFTIEKSILQSDKALAAQKKAIAAERLKREAAEKEQELLRQQQQGQQEMMEAQKRSLKVHIAQLEKKLDRKMENLLRRLERNLDHKLKVSLGRAWQCLTDSALVPQEGKYQHVKHGHDFKGKLKRCMFH</sequence>
<dbReference type="GO" id="GO:0005525">
    <property type="term" value="F:GTP binding"/>
    <property type="evidence" value="ECO:0007669"/>
    <property type="project" value="InterPro"/>
</dbReference>
<dbReference type="SUPFAM" id="SSF48340">
    <property type="entry name" value="Interferon-induced guanylate-binding protein 1 (GBP1), C-terminal domain"/>
    <property type="match status" value="1"/>
</dbReference>
<dbReference type="PANTHER" id="PTHR10751">
    <property type="entry name" value="GUANYLATE BINDING PROTEIN"/>
    <property type="match status" value="1"/>
</dbReference>
<feature type="coiled-coil region" evidence="1">
    <location>
        <begin position="145"/>
        <end position="211"/>
    </location>
</feature>
<feature type="domain" description="Guanylate-binding protein/Atlastin C-terminal" evidence="2">
    <location>
        <begin position="1"/>
        <end position="220"/>
    </location>
</feature>
<dbReference type="InterPro" id="IPR037684">
    <property type="entry name" value="GBP_C"/>
</dbReference>
<protein>
    <recommendedName>
        <fullName evidence="2">Guanylate-binding protein/Atlastin C-terminal domain-containing protein</fullName>
    </recommendedName>
</protein>
<dbReference type="AlphaFoldDB" id="A0A8C9QWH3"/>
<organism evidence="3 4">
    <name type="scientific">Spermophilus dauricus</name>
    <name type="common">Daurian ground squirrel</name>
    <dbReference type="NCBI Taxonomy" id="99837"/>
    <lineage>
        <taxon>Eukaryota</taxon>
        <taxon>Metazoa</taxon>
        <taxon>Chordata</taxon>
        <taxon>Craniata</taxon>
        <taxon>Vertebrata</taxon>
        <taxon>Euteleostomi</taxon>
        <taxon>Mammalia</taxon>
        <taxon>Eutheria</taxon>
        <taxon>Euarchontoglires</taxon>
        <taxon>Glires</taxon>
        <taxon>Rodentia</taxon>
        <taxon>Sciuromorpha</taxon>
        <taxon>Sciuridae</taxon>
        <taxon>Xerinae</taxon>
        <taxon>Marmotini</taxon>
        <taxon>Spermophilus</taxon>
    </lineage>
</organism>
<name>A0A8C9QWH3_SPEDA</name>
<evidence type="ECO:0000313" key="4">
    <source>
        <dbReference type="Proteomes" id="UP000694422"/>
    </source>
</evidence>
<dbReference type="GO" id="GO:0003924">
    <property type="term" value="F:GTPase activity"/>
    <property type="evidence" value="ECO:0007669"/>
    <property type="project" value="InterPro"/>
</dbReference>
<evidence type="ECO:0000259" key="2">
    <source>
        <dbReference type="Pfam" id="PF02841"/>
    </source>
</evidence>
<keyword evidence="4" id="KW-1185">Reference proteome</keyword>
<evidence type="ECO:0000256" key="1">
    <source>
        <dbReference type="SAM" id="Coils"/>
    </source>
</evidence>
<accession>A0A8C9QWH3</accession>
<dbReference type="Proteomes" id="UP000694422">
    <property type="component" value="Unplaced"/>
</dbReference>
<dbReference type="Ensembl" id="ENSSDAT00000031085.1">
    <property type="protein sequence ID" value="ENSSDAP00000027199.1"/>
    <property type="gene ID" value="ENSSDAG00000024643.1"/>
</dbReference>
<reference evidence="3" key="2">
    <citation type="submission" date="2025-09" db="UniProtKB">
        <authorList>
            <consortium name="Ensembl"/>
        </authorList>
    </citation>
    <scope>IDENTIFICATION</scope>
</reference>
<dbReference type="CDD" id="cd16269">
    <property type="entry name" value="GBP_C"/>
    <property type="match status" value="1"/>
</dbReference>